<evidence type="ECO:0000256" key="2">
    <source>
        <dbReference type="ARBA" id="ARBA00007951"/>
    </source>
</evidence>
<dbReference type="InterPro" id="IPR016286">
    <property type="entry name" value="FUC_metazoa-typ"/>
</dbReference>
<keyword evidence="6" id="KW-0326">Glycosidase</keyword>
<dbReference type="InterPro" id="IPR013780">
    <property type="entry name" value="Glyco_hydro_b"/>
</dbReference>
<evidence type="ECO:0000256" key="4">
    <source>
        <dbReference type="ARBA" id="ARBA00022729"/>
    </source>
</evidence>
<dbReference type="PANTHER" id="PTHR10030:SF37">
    <property type="entry name" value="ALPHA-L-FUCOSIDASE-RELATED"/>
    <property type="match status" value="1"/>
</dbReference>
<sequence>MKKKNHSTKMTTKLCVLNGALILAFFLPSLQLGAQDSIHKEKYLPTWKSLANHKIVPDWLRDGKFGLYFNWGVYSVPEKFSEWYPRQMYDVNDPAFQYHKETYGDQSKFGYHDFVPMFTGKNFDASHWAHLTKLSGAHFGGIVAEHHDGYSMWKSSINPWNSFDTGPHKDIAGLVKNEMTKLGIKFFVSFHHARNLQRNSSSENDGNYDSHFIYNPKWHTSSTDPRLRLLYGNITKNEFYYRWAEKLHEVVDRYSPDIIYFDSWLNLIPENYSQEFCAYYLNHANKTQQDVAIVYKQHDLPITIGINDIEKGGHAEVFNPFWMSDDVINFGSWSYTDSSRIKPVQMVLHSLIDIVSKNGALLLAVSPRADGSVPPEQERTLTQLGQWLHQNGEAIYNTRPWLIYGGGPTIAGVNEHGGFENTTTYTWHDYRYTFSKDGKSIYIIFLGKPPIGTRIKLRDFAPHRYPPPSSVKKVEELSTGTPAILETMDNAFFLTIPDCVSSDYATVFKFSLQ</sequence>
<evidence type="ECO:0000259" key="8">
    <source>
        <dbReference type="Pfam" id="PF01120"/>
    </source>
</evidence>
<evidence type="ECO:0000256" key="6">
    <source>
        <dbReference type="ARBA" id="ARBA00023295"/>
    </source>
</evidence>
<keyword evidence="5" id="KW-0378">Hydrolase</keyword>
<reference evidence="9 10" key="1">
    <citation type="submission" date="2021-01" db="EMBL/GenBank/DDBJ databases">
        <title>Chryseolinea sp. Jin1 Genome sequencing and assembly.</title>
        <authorList>
            <person name="Kim I."/>
        </authorList>
    </citation>
    <scope>NUCLEOTIDE SEQUENCE [LARGE SCALE GENOMIC DNA]</scope>
    <source>
        <strain evidence="9 10">Jin1</strain>
    </source>
</reference>
<dbReference type="Gene3D" id="3.20.20.80">
    <property type="entry name" value="Glycosidases"/>
    <property type="match status" value="1"/>
</dbReference>
<feature type="chain" id="PRO_5046935892" description="alpha-L-fucosidase" evidence="7">
    <location>
        <begin position="35"/>
        <end position="513"/>
    </location>
</feature>
<dbReference type="Proteomes" id="UP000613030">
    <property type="component" value="Unassembled WGS sequence"/>
</dbReference>
<dbReference type="Pfam" id="PF01120">
    <property type="entry name" value="Alpha_L_fucos"/>
    <property type="match status" value="1"/>
</dbReference>
<name>A0ABS1L253_9BACT</name>
<dbReference type="Gene3D" id="2.60.40.1180">
    <property type="entry name" value="Golgi alpha-mannosidase II"/>
    <property type="match status" value="1"/>
</dbReference>
<dbReference type="InterPro" id="IPR000933">
    <property type="entry name" value="Glyco_hydro_29"/>
</dbReference>
<comment type="similarity">
    <text evidence="2">Belongs to the glycosyl hydrolase 29 family.</text>
</comment>
<dbReference type="SMART" id="SM00812">
    <property type="entry name" value="Alpha_L_fucos"/>
    <property type="match status" value="1"/>
</dbReference>
<accession>A0ABS1L253</accession>
<proteinExistence type="inferred from homology"/>
<gene>
    <name evidence="9" type="ORF">JI741_31495</name>
</gene>
<dbReference type="PANTHER" id="PTHR10030">
    <property type="entry name" value="ALPHA-L-FUCOSIDASE"/>
    <property type="match status" value="1"/>
</dbReference>
<dbReference type="InterPro" id="IPR017853">
    <property type="entry name" value="GH"/>
</dbReference>
<comment type="caution">
    <text evidence="9">The sequence shown here is derived from an EMBL/GenBank/DDBJ whole genome shotgun (WGS) entry which is preliminary data.</text>
</comment>
<dbReference type="SUPFAM" id="SSF51445">
    <property type="entry name" value="(Trans)glycosidases"/>
    <property type="match status" value="1"/>
</dbReference>
<dbReference type="RefSeq" id="WP_202016434.1">
    <property type="nucleotide sequence ID" value="NZ_JAERRB010000019.1"/>
</dbReference>
<keyword evidence="10" id="KW-1185">Reference proteome</keyword>
<evidence type="ECO:0000256" key="1">
    <source>
        <dbReference type="ARBA" id="ARBA00004071"/>
    </source>
</evidence>
<organism evidence="9 10">
    <name type="scientific">Chryseolinea lacunae</name>
    <dbReference type="NCBI Taxonomy" id="2801331"/>
    <lineage>
        <taxon>Bacteria</taxon>
        <taxon>Pseudomonadati</taxon>
        <taxon>Bacteroidota</taxon>
        <taxon>Cytophagia</taxon>
        <taxon>Cytophagales</taxon>
        <taxon>Fulvivirgaceae</taxon>
        <taxon>Chryseolinea</taxon>
    </lineage>
</organism>
<dbReference type="PRINTS" id="PR00741">
    <property type="entry name" value="GLHYDRLASE29"/>
</dbReference>
<dbReference type="EC" id="3.2.1.51" evidence="3"/>
<evidence type="ECO:0000256" key="3">
    <source>
        <dbReference type="ARBA" id="ARBA00012662"/>
    </source>
</evidence>
<evidence type="ECO:0000256" key="5">
    <source>
        <dbReference type="ARBA" id="ARBA00022801"/>
    </source>
</evidence>
<keyword evidence="4 7" id="KW-0732">Signal</keyword>
<evidence type="ECO:0000313" key="9">
    <source>
        <dbReference type="EMBL" id="MBL0745801.1"/>
    </source>
</evidence>
<dbReference type="EMBL" id="JAERRB010000019">
    <property type="protein sequence ID" value="MBL0745801.1"/>
    <property type="molecule type" value="Genomic_DNA"/>
</dbReference>
<evidence type="ECO:0000313" key="10">
    <source>
        <dbReference type="Proteomes" id="UP000613030"/>
    </source>
</evidence>
<evidence type="ECO:0000256" key="7">
    <source>
        <dbReference type="SAM" id="SignalP"/>
    </source>
</evidence>
<comment type="function">
    <text evidence="1">Alpha-L-fucosidase is responsible for hydrolyzing the alpha-1,6-linked fucose joined to the reducing-end N-acetylglucosamine of the carbohydrate moieties of glycoproteins.</text>
</comment>
<dbReference type="InterPro" id="IPR057739">
    <property type="entry name" value="Glyco_hydro_29_N"/>
</dbReference>
<feature type="signal peptide" evidence="7">
    <location>
        <begin position="1"/>
        <end position="34"/>
    </location>
</feature>
<protein>
    <recommendedName>
        <fullName evidence="3">alpha-L-fucosidase</fullName>
        <ecNumber evidence="3">3.2.1.51</ecNumber>
    </recommendedName>
</protein>
<feature type="domain" description="Glycoside hydrolase family 29 N-terminal" evidence="8">
    <location>
        <begin position="36"/>
        <end position="393"/>
    </location>
</feature>